<keyword evidence="1 5" id="KW-0808">Transferase</keyword>
<feature type="compositionally biased region" description="Basic and acidic residues" evidence="2">
    <location>
        <begin position="744"/>
        <end position="753"/>
    </location>
</feature>
<organism evidence="5 6">
    <name type="scientific">Corynebacterium falsenii</name>
    <dbReference type="NCBI Taxonomy" id="108486"/>
    <lineage>
        <taxon>Bacteria</taxon>
        <taxon>Bacillati</taxon>
        <taxon>Actinomycetota</taxon>
        <taxon>Actinomycetes</taxon>
        <taxon>Mycobacteriales</taxon>
        <taxon>Corynebacteriaceae</taxon>
        <taxon>Corynebacterium</taxon>
    </lineage>
</organism>
<reference evidence="5 6" key="1">
    <citation type="submission" date="2018-09" db="EMBL/GenBank/DDBJ databases">
        <title>Optimization and identification of Corynebacterium falsenii FN1-14 from fish paste.</title>
        <authorList>
            <person name="Daroonpunt R."/>
            <person name="Tanasupawat S."/>
        </authorList>
    </citation>
    <scope>NUCLEOTIDE SEQUENCE [LARGE SCALE GENOMIC DNA]</scope>
    <source>
        <strain evidence="5 6">FN1-14</strain>
    </source>
</reference>
<dbReference type="InterPro" id="IPR027791">
    <property type="entry name" value="Galactosyl_T_C"/>
</dbReference>
<dbReference type="Pfam" id="PF02709">
    <property type="entry name" value="Glyco_transf_7C"/>
    <property type="match status" value="1"/>
</dbReference>
<feature type="region of interest" description="Disordered" evidence="2">
    <location>
        <begin position="780"/>
        <end position="809"/>
    </location>
</feature>
<gene>
    <name evidence="5" type="ORF">D3M95_08165</name>
</gene>
<dbReference type="Gene3D" id="3.40.50.2000">
    <property type="entry name" value="Glycogen Phosphorylase B"/>
    <property type="match status" value="2"/>
</dbReference>
<dbReference type="PANTHER" id="PTHR43685:SF3">
    <property type="entry name" value="SLR2126 PROTEIN"/>
    <property type="match status" value="1"/>
</dbReference>
<dbReference type="InterPro" id="IPR001173">
    <property type="entry name" value="Glyco_trans_2-like"/>
</dbReference>
<dbReference type="SUPFAM" id="SSF53756">
    <property type="entry name" value="UDP-Glycosyltransferase/glycogen phosphorylase"/>
    <property type="match status" value="1"/>
</dbReference>
<dbReference type="GO" id="GO:0016740">
    <property type="term" value="F:transferase activity"/>
    <property type="evidence" value="ECO:0007669"/>
    <property type="project" value="UniProtKB-KW"/>
</dbReference>
<dbReference type="Gene3D" id="3.90.550.10">
    <property type="entry name" value="Spore Coat Polysaccharide Biosynthesis Protein SpsA, Chain A"/>
    <property type="match status" value="1"/>
</dbReference>
<name>A0A418Q683_9CORY</name>
<dbReference type="EMBL" id="QXJK01000008">
    <property type="protein sequence ID" value="RIX34286.1"/>
    <property type="molecule type" value="Genomic_DNA"/>
</dbReference>
<dbReference type="InterPro" id="IPR050834">
    <property type="entry name" value="Glycosyltransf_2"/>
</dbReference>
<sequence length="835" mass="90656">MSDTPASTFVDNERQRLVNHVLVGPDEHGVTEYGLRLAHALSELAGGQSVPVHRFATWQDLRDAVDGGWRPGRPSDPGHPSDPGDPVHVTFTDHLFGADPQAAVELVDKLAESRPLSVSVHDVPQPQEGTARYQRRAAAYVRLAERADVLWVNSEHEARFFRDECRSQGSRAVDPRIVPLPLPATLTDATDTAGKRGGSGVASDVTVMGFIYPGKGHAELIDALAGTGVRVRALGALAAGHAELGEQLTQAAERGGLDLEISGYLPEEDLERAMRAADVPVCPHRHFSASGSLMKWVALGRRVLVADSDYAHELAELWPEFIVTVRDDQWAKAIAELPQGFSEPLEPPTNWTWQDVARAYQRTWLRRIGGVISRQGVAENATDREYAEPPLVSVIVPYYNNPTDLERLVRALDQQDYPGDIECIVADDGSDTPPPIPRDLGFPVRVVRQEDRGFRAAAARNLGAQHARGSVLAFLDGDTIPRPSYLTHAVAGPAADPRVVTIGTRLHGDDTEPTWLADAWNSTDDLHATDDSLWRFVISAVLTCSAELFDRVGGFDGSIVGYGGEDWDFGWRCWNAGALFHHATAAIADHDAHDWAGRATSAEAACEEKNRETVALAPRISHPLARPAGVVFTVPDVLVILPAASTWPVGACESVIAGWLALPDVHLLCPRTPGATALFAADPRVHFFSSDATSQPSHTDPAGEWMGARLRVHLAVPAIPQSLEDVTEVDNLGGHVRLIAPPESGERLVREESEVPGEPEEPEEPEELVLAEVDSARYRASRAPGDGPGDALRDVPSDTKAPPRRIPGLVRDVPIAEPWEIIGEPQRLERRFAGW</sequence>
<feature type="domain" description="Glycosyltransferase 2-like" evidence="3">
    <location>
        <begin position="393"/>
        <end position="517"/>
    </location>
</feature>
<dbReference type="OrthoDB" id="4120491at2"/>
<keyword evidence="6" id="KW-1185">Reference proteome</keyword>
<dbReference type="Proteomes" id="UP000285278">
    <property type="component" value="Unassembled WGS sequence"/>
</dbReference>
<dbReference type="AlphaFoldDB" id="A0A418Q683"/>
<comment type="caution">
    <text evidence="5">The sequence shown here is derived from an EMBL/GenBank/DDBJ whole genome shotgun (WGS) entry which is preliminary data.</text>
</comment>
<evidence type="ECO:0000259" key="3">
    <source>
        <dbReference type="Pfam" id="PF00535"/>
    </source>
</evidence>
<accession>A0A418Q683</accession>
<dbReference type="RefSeq" id="WP_119664982.1">
    <property type="nucleotide sequence ID" value="NZ_QXJK01000008.1"/>
</dbReference>
<dbReference type="Pfam" id="PF00535">
    <property type="entry name" value="Glycos_transf_2"/>
    <property type="match status" value="1"/>
</dbReference>
<feature type="domain" description="Galactosyltransferase C-terminal" evidence="4">
    <location>
        <begin position="538"/>
        <end position="578"/>
    </location>
</feature>
<feature type="compositionally biased region" description="Acidic residues" evidence="2">
    <location>
        <begin position="754"/>
        <end position="768"/>
    </location>
</feature>
<evidence type="ECO:0000259" key="4">
    <source>
        <dbReference type="Pfam" id="PF02709"/>
    </source>
</evidence>
<proteinExistence type="predicted"/>
<evidence type="ECO:0000256" key="1">
    <source>
        <dbReference type="ARBA" id="ARBA00022679"/>
    </source>
</evidence>
<feature type="region of interest" description="Disordered" evidence="2">
    <location>
        <begin position="743"/>
        <end position="768"/>
    </location>
</feature>
<evidence type="ECO:0000313" key="5">
    <source>
        <dbReference type="EMBL" id="RIX34286.1"/>
    </source>
</evidence>
<dbReference type="SUPFAM" id="SSF53448">
    <property type="entry name" value="Nucleotide-diphospho-sugar transferases"/>
    <property type="match status" value="1"/>
</dbReference>
<feature type="region of interest" description="Disordered" evidence="2">
    <location>
        <begin position="66"/>
        <end position="85"/>
    </location>
</feature>
<protein>
    <submittedName>
        <fullName evidence="5">Glycosyltransferase</fullName>
    </submittedName>
</protein>
<dbReference type="InterPro" id="IPR029044">
    <property type="entry name" value="Nucleotide-diphossugar_trans"/>
</dbReference>
<dbReference type="PANTHER" id="PTHR43685">
    <property type="entry name" value="GLYCOSYLTRANSFERASE"/>
    <property type="match status" value="1"/>
</dbReference>
<evidence type="ECO:0000256" key="2">
    <source>
        <dbReference type="SAM" id="MobiDB-lite"/>
    </source>
</evidence>
<evidence type="ECO:0000313" key="6">
    <source>
        <dbReference type="Proteomes" id="UP000285278"/>
    </source>
</evidence>